<evidence type="ECO:0000313" key="3">
    <source>
        <dbReference type="Proteomes" id="UP000727407"/>
    </source>
</evidence>
<keyword evidence="3" id="KW-1185">Reference proteome</keyword>
<dbReference type="Proteomes" id="UP000727407">
    <property type="component" value="Unassembled WGS sequence"/>
</dbReference>
<reference evidence="2" key="1">
    <citation type="submission" date="2020-07" db="EMBL/GenBank/DDBJ databases">
        <title>Clarias magur genome sequencing, assembly and annotation.</title>
        <authorList>
            <person name="Kushwaha B."/>
            <person name="Kumar R."/>
            <person name="Das P."/>
            <person name="Joshi C.G."/>
            <person name="Kumar D."/>
            <person name="Nagpure N.S."/>
            <person name="Pandey M."/>
            <person name="Agarwal S."/>
            <person name="Srivastava S."/>
            <person name="Singh M."/>
            <person name="Sahoo L."/>
            <person name="Jayasankar P."/>
            <person name="Meher P.K."/>
            <person name="Koringa P.G."/>
            <person name="Iquebal M.A."/>
            <person name="Das S.P."/>
            <person name="Bit A."/>
            <person name="Patnaik S."/>
            <person name="Patel N."/>
            <person name="Shah T.M."/>
            <person name="Hinsu A."/>
            <person name="Jena J.K."/>
        </authorList>
    </citation>
    <scope>NUCLEOTIDE SEQUENCE</scope>
    <source>
        <strain evidence="2">CIFAMagur01</strain>
        <tissue evidence="2">Testis</tissue>
    </source>
</reference>
<accession>A0A8J4XH06</accession>
<sequence>GKHADPVAEKKRDQERETYSQQRAYRRGEEGGGTPIHSRETYNCAEWSTRIS</sequence>
<gene>
    <name evidence="2" type="ORF">DAT39_000090</name>
</gene>
<name>A0A8J4XH06_CLAMG</name>
<dbReference type="AlphaFoldDB" id="A0A8J4XH06"/>
<evidence type="ECO:0000256" key="1">
    <source>
        <dbReference type="SAM" id="MobiDB-lite"/>
    </source>
</evidence>
<dbReference type="EMBL" id="QNUK01000001">
    <property type="protein sequence ID" value="KAF5909892.1"/>
    <property type="molecule type" value="Genomic_DNA"/>
</dbReference>
<evidence type="ECO:0000313" key="2">
    <source>
        <dbReference type="EMBL" id="KAF5909892.1"/>
    </source>
</evidence>
<organism evidence="2 3">
    <name type="scientific">Clarias magur</name>
    <name type="common">Asian catfish</name>
    <name type="synonym">Macropteronotus magur</name>
    <dbReference type="NCBI Taxonomy" id="1594786"/>
    <lineage>
        <taxon>Eukaryota</taxon>
        <taxon>Metazoa</taxon>
        <taxon>Chordata</taxon>
        <taxon>Craniata</taxon>
        <taxon>Vertebrata</taxon>
        <taxon>Euteleostomi</taxon>
        <taxon>Actinopterygii</taxon>
        <taxon>Neopterygii</taxon>
        <taxon>Teleostei</taxon>
        <taxon>Ostariophysi</taxon>
        <taxon>Siluriformes</taxon>
        <taxon>Clariidae</taxon>
        <taxon>Clarias</taxon>
    </lineage>
</organism>
<protein>
    <submittedName>
        <fullName evidence="2">Uncharacterized protein</fullName>
    </submittedName>
</protein>
<comment type="caution">
    <text evidence="2">The sequence shown here is derived from an EMBL/GenBank/DDBJ whole genome shotgun (WGS) entry which is preliminary data.</text>
</comment>
<feature type="non-terminal residue" evidence="2">
    <location>
        <position position="1"/>
    </location>
</feature>
<proteinExistence type="predicted"/>
<feature type="region of interest" description="Disordered" evidence="1">
    <location>
        <begin position="1"/>
        <end position="39"/>
    </location>
</feature>
<feature type="compositionally biased region" description="Basic and acidic residues" evidence="1">
    <location>
        <begin position="1"/>
        <end position="18"/>
    </location>
</feature>